<keyword evidence="4" id="KW-1185">Reference proteome</keyword>
<protein>
    <recommendedName>
        <fullName evidence="2">TadE-like domain-containing protein</fullName>
    </recommendedName>
</protein>
<dbReference type="Proteomes" id="UP000675121">
    <property type="component" value="Unassembled WGS sequence"/>
</dbReference>
<gene>
    <name evidence="3" type="ORF">R70211_04263</name>
</gene>
<accession>A0A9N8MXD9</accession>
<dbReference type="EMBL" id="CAJNAS010000012">
    <property type="protein sequence ID" value="CAE6916920.1"/>
    <property type="molecule type" value="Genomic_DNA"/>
</dbReference>
<reference evidence="3" key="1">
    <citation type="submission" date="2021-02" db="EMBL/GenBank/DDBJ databases">
        <authorList>
            <person name="Vanwijnsberghe S."/>
        </authorList>
    </citation>
    <scope>NUCLEOTIDE SEQUENCE</scope>
    <source>
        <strain evidence="3">R-70211</strain>
    </source>
</reference>
<feature type="domain" description="TadE-like" evidence="2">
    <location>
        <begin position="29"/>
        <end position="71"/>
    </location>
</feature>
<proteinExistence type="predicted"/>
<sequence>MTPMTSMAIQPARAPLKRIPMRRVPAQRGSTAIEFALLFPLFFTILYAIVTFSLIFVAQQNLTLAAEEGARAALNWQSSTSLQNALVNRGNAACAAAKLLVATLVQTTQCTSSSAACGPGNAMQCVNVSLTYNYKANPLVPTLPLMKVTLPNTLSSSATVQLNPENIQ</sequence>
<evidence type="ECO:0000259" key="2">
    <source>
        <dbReference type="Pfam" id="PF07811"/>
    </source>
</evidence>
<evidence type="ECO:0000313" key="4">
    <source>
        <dbReference type="Proteomes" id="UP000675121"/>
    </source>
</evidence>
<keyword evidence="1" id="KW-0472">Membrane</keyword>
<organism evidence="3 4">
    <name type="scientific">Paraburkholderia domus</name>
    <dbReference type="NCBI Taxonomy" id="2793075"/>
    <lineage>
        <taxon>Bacteria</taxon>
        <taxon>Pseudomonadati</taxon>
        <taxon>Pseudomonadota</taxon>
        <taxon>Betaproteobacteria</taxon>
        <taxon>Burkholderiales</taxon>
        <taxon>Burkholderiaceae</taxon>
        <taxon>Paraburkholderia</taxon>
    </lineage>
</organism>
<evidence type="ECO:0000256" key="1">
    <source>
        <dbReference type="SAM" id="Phobius"/>
    </source>
</evidence>
<evidence type="ECO:0000313" key="3">
    <source>
        <dbReference type="EMBL" id="CAE6916920.1"/>
    </source>
</evidence>
<keyword evidence="1" id="KW-0812">Transmembrane</keyword>
<name>A0A9N8MXD9_9BURK</name>
<feature type="transmembrane region" description="Helical" evidence="1">
    <location>
        <begin position="32"/>
        <end position="58"/>
    </location>
</feature>
<dbReference type="AlphaFoldDB" id="A0A9N8MXD9"/>
<keyword evidence="1" id="KW-1133">Transmembrane helix</keyword>
<comment type="caution">
    <text evidence="3">The sequence shown here is derived from an EMBL/GenBank/DDBJ whole genome shotgun (WGS) entry which is preliminary data.</text>
</comment>
<dbReference type="Pfam" id="PF07811">
    <property type="entry name" value="TadE"/>
    <property type="match status" value="1"/>
</dbReference>
<dbReference type="InterPro" id="IPR012495">
    <property type="entry name" value="TadE-like_dom"/>
</dbReference>